<dbReference type="EMBL" id="CM017878">
    <property type="protein sequence ID" value="KAG1355141.1"/>
    <property type="molecule type" value="Genomic_DNA"/>
</dbReference>
<evidence type="ECO:0000256" key="1">
    <source>
        <dbReference type="SAM" id="MobiDB-lite"/>
    </source>
</evidence>
<evidence type="ECO:0000313" key="3">
    <source>
        <dbReference type="Proteomes" id="UP000797356"/>
    </source>
</evidence>
<dbReference type="Proteomes" id="UP000797356">
    <property type="component" value="Chromosome 7"/>
</dbReference>
<comment type="caution">
    <text evidence="2">The sequence shown here is derived from an EMBL/GenBank/DDBJ whole genome shotgun (WGS) entry which is preliminary data.</text>
</comment>
<dbReference type="AlphaFoldDB" id="A0A8K0IFJ7"/>
<keyword evidence="3" id="KW-1185">Reference proteome</keyword>
<accession>A0A8K0IFJ7</accession>
<name>A0A8K0IFJ7_COCNU</name>
<organism evidence="2 3">
    <name type="scientific">Cocos nucifera</name>
    <name type="common">Coconut palm</name>
    <dbReference type="NCBI Taxonomy" id="13894"/>
    <lineage>
        <taxon>Eukaryota</taxon>
        <taxon>Viridiplantae</taxon>
        <taxon>Streptophyta</taxon>
        <taxon>Embryophyta</taxon>
        <taxon>Tracheophyta</taxon>
        <taxon>Spermatophyta</taxon>
        <taxon>Magnoliopsida</taxon>
        <taxon>Liliopsida</taxon>
        <taxon>Arecaceae</taxon>
        <taxon>Arecoideae</taxon>
        <taxon>Cocoseae</taxon>
        <taxon>Attaleinae</taxon>
        <taxon>Cocos</taxon>
    </lineage>
</organism>
<proteinExistence type="predicted"/>
<gene>
    <name evidence="2" type="ORF">COCNU_07G012530</name>
</gene>
<sequence length="136" mass="14277">MEGSYASKVAFPPPILSVKEKGSAVGSMRSKVVVVEEEEKGLSGSMRSGTMMAGREWWRRGVAVDAEGGGCNGGEEDRDDEELDNVISGGVVEDDETMDAVEGKAGDLEGVGQRRQLRGVGGGWTQSRQGTNRGGA</sequence>
<reference evidence="2" key="2">
    <citation type="submission" date="2019-07" db="EMBL/GenBank/DDBJ databases">
        <authorList>
            <person name="Yang Y."/>
            <person name="Bocs S."/>
            <person name="Baudouin L."/>
        </authorList>
    </citation>
    <scope>NUCLEOTIDE SEQUENCE</scope>
    <source>
        <tissue evidence="2">Spear leaf of Hainan Tall coconut</tissue>
    </source>
</reference>
<reference evidence="2" key="1">
    <citation type="journal article" date="2017" name="Gigascience">
        <title>The genome draft of coconut (Cocos nucifera).</title>
        <authorList>
            <person name="Xiao Y."/>
            <person name="Xu P."/>
            <person name="Fan H."/>
            <person name="Baudouin L."/>
            <person name="Xia W."/>
            <person name="Bocs S."/>
            <person name="Xu J."/>
            <person name="Li Q."/>
            <person name="Guo A."/>
            <person name="Zhou L."/>
            <person name="Li J."/>
            <person name="Wu Y."/>
            <person name="Ma Z."/>
            <person name="Armero A."/>
            <person name="Issali A.E."/>
            <person name="Liu N."/>
            <person name="Peng M."/>
            <person name="Yang Y."/>
        </authorList>
    </citation>
    <scope>NUCLEOTIDE SEQUENCE</scope>
    <source>
        <tissue evidence="2">Spear leaf of Hainan Tall coconut</tissue>
    </source>
</reference>
<evidence type="ECO:0000313" key="2">
    <source>
        <dbReference type="EMBL" id="KAG1355141.1"/>
    </source>
</evidence>
<feature type="compositionally biased region" description="Polar residues" evidence="1">
    <location>
        <begin position="125"/>
        <end position="136"/>
    </location>
</feature>
<feature type="region of interest" description="Disordered" evidence="1">
    <location>
        <begin position="103"/>
        <end position="136"/>
    </location>
</feature>
<protein>
    <submittedName>
        <fullName evidence="2">Uncharacterized protein</fullName>
    </submittedName>
</protein>